<dbReference type="EMBL" id="NZBD01000004">
    <property type="protein sequence ID" value="MAG18010.1"/>
    <property type="molecule type" value="Genomic_DNA"/>
</dbReference>
<dbReference type="GO" id="GO:0003899">
    <property type="term" value="F:DNA-directed RNA polymerase activity"/>
    <property type="evidence" value="ECO:0007669"/>
    <property type="project" value="UniProtKB-UniRule"/>
</dbReference>
<dbReference type="Pfam" id="PF01193">
    <property type="entry name" value="RNA_pol_L"/>
    <property type="match status" value="1"/>
</dbReference>
<evidence type="ECO:0000256" key="1">
    <source>
        <dbReference type="ARBA" id="ARBA00022478"/>
    </source>
</evidence>
<protein>
    <recommendedName>
        <fullName evidence="4">DNA-directed RNA polymerase subunit Rpo3</fullName>
        <ecNumber evidence="4">2.7.7.6</ecNumber>
    </recommendedName>
    <alternativeName>
        <fullName evidence="4">DNA-directed RNA polymerase subunit D</fullName>
    </alternativeName>
</protein>
<evidence type="ECO:0000313" key="6">
    <source>
        <dbReference type="EMBL" id="MAG18010.1"/>
    </source>
</evidence>
<dbReference type="EC" id="2.7.7.6" evidence="4"/>
<dbReference type="InterPro" id="IPR036643">
    <property type="entry name" value="RNApol_insert_sf"/>
</dbReference>
<organism evidence="6 7">
    <name type="scientific">Candidatus Iainarchaeum sp</name>
    <dbReference type="NCBI Taxonomy" id="3101447"/>
    <lineage>
        <taxon>Archaea</taxon>
        <taxon>Candidatus Iainarchaeota</taxon>
        <taxon>Candidatus Iainarchaeia</taxon>
        <taxon>Candidatus Iainarchaeales</taxon>
        <taxon>Candidatus Iainarchaeaceae</taxon>
        <taxon>Candidatus Iainarchaeum</taxon>
    </lineage>
</organism>
<sequence length="228" mass="25578">MDIKLLETKGKTIKLLLKGTNHAFVNGLRRQIMAGIPVLAVEDVHFYQNNGAVTDETLAHRLALVPLKMDSVKYKQGDKVKLVLEKDGPCTVYSKDIKSTDPKVEPAELNIPLTKLVEGQKVKLEMDALVGLGKEHAKWQPAIASYQELPVLSGKGKSYKADVIEMILDEKQRDIIVENDQKLDYDPTTFVFIVESFGNIDVKELFLNAVEGLKQKSKDFREELKVLS</sequence>
<comment type="subcellular location">
    <subcellularLocation>
        <location evidence="4">Cytoplasm</location>
    </subcellularLocation>
</comment>
<dbReference type="AlphaFoldDB" id="A0A2D6LPB1"/>
<keyword evidence="4" id="KW-0963">Cytoplasm</keyword>
<dbReference type="InterPro" id="IPR011262">
    <property type="entry name" value="DNA-dir_RNA_pol_insert"/>
</dbReference>
<dbReference type="SUPFAM" id="SSF55257">
    <property type="entry name" value="RBP11-like subunits of RNA polymerase"/>
    <property type="match status" value="1"/>
</dbReference>
<comment type="caution">
    <text evidence="6">The sequence shown here is derived from an EMBL/GenBank/DDBJ whole genome shotgun (WGS) entry which is preliminary data.</text>
</comment>
<dbReference type="SMART" id="SM00662">
    <property type="entry name" value="RPOLD"/>
    <property type="match status" value="1"/>
</dbReference>
<dbReference type="GO" id="GO:0006351">
    <property type="term" value="P:DNA-templated transcription"/>
    <property type="evidence" value="ECO:0007669"/>
    <property type="project" value="UniProtKB-UniRule"/>
</dbReference>
<evidence type="ECO:0000259" key="5">
    <source>
        <dbReference type="SMART" id="SM00662"/>
    </source>
</evidence>
<keyword evidence="2 4" id="KW-0804">Transcription</keyword>
<comment type="caution">
    <text evidence="4">Lacks conserved residue(s) required for the propagation of feature annotation.</text>
</comment>
<dbReference type="Proteomes" id="UP000226712">
    <property type="component" value="Unassembled WGS sequence"/>
</dbReference>
<name>A0A2D6LPB1_9ARCH</name>
<dbReference type="PANTHER" id="PTHR11800">
    <property type="entry name" value="DNA-DIRECTED RNA POLYMERASE"/>
    <property type="match status" value="1"/>
</dbReference>
<dbReference type="HAMAP" id="MF_00320">
    <property type="entry name" value="RNApol_arch_Rpo3"/>
    <property type="match status" value="1"/>
</dbReference>
<dbReference type="GO" id="GO:0003677">
    <property type="term" value="F:DNA binding"/>
    <property type="evidence" value="ECO:0007669"/>
    <property type="project" value="UniProtKB-UniRule"/>
</dbReference>
<evidence type="ECO:0000256" key="2">
    <source>
        <dbReference type="ARBA" id="ARBA00023163"/>
    </source>
</evidence>
<dbReference type="NCBIfam" id="NF001988">
    <property type="entry name" value="PRK00783.1"/>
    <property type="match status" value="1"/>
</dbReference>
<dbReference type="SUPFAM" id="SSF56553">
    <property type="entry name" value="Insert subdomain of RNA polymerase alpha subunit"/>
    <property type="match status" value="1"/>
</dbReference>
<keyword evidence="1 4" id="KW-0240">DNA-directed RNA polymerase</keyword>
<keyword evidence="4" id="KW-0548">Nucleotidyltransferase</keyword>
<comment type="catalytic activity">
    <reaction evidence="4">
        <text>RNA(n) + a ribonucleoside 5'-triphosphate = RNA(n+1) + diphosphate</text>
        <dbReference type="Rhea" id="RHEA:21248"/>
        <dbReference type="Rhea" id="RHEA-COMP:14527"/>
        <dbReference type="Rhea" id="RHEA-COMP:17342"/>
        <dbReference type="ChEBI" id="CHEBI:33019"/>
        <dbReference type="ChEBI" id="CHEBI:61557"/>
        <dbReference type="ChEBI" id="CHEBI:140395"/>
        <dbReference type="EC" id="2.7.7.6"/>
    </reaction>
</comment>
<dbReference type="PANTHER" id="PTHR11800:SF2">
    <property type="entry name" value="DNA-DIRECTED RNA POLYMERASE II SUBUNIT RPB3"/>
    <property type="match status" value="1"/>
</dbReference>
<dbReference type="Gene3D" id="2.170.120.12">
    <property type="entry name" value="DNA-directed RNA polymerase, insert domain"/>
    <property type="match status" value="1"/>
</dbReference>
<dbReference type="GO" id="GO:0046983">
    <property type="term" value="F:protein dimerization activity"/>
    <property type="evidence" value="ECO:0007669"/>
    <property type="project" value="InterPro"/>
</dbReference>
<evidence type="ECO:0000256" key="3">
    <source>
        <dbReference type="ARBA" id="ARBA00025804"/>
    </source>
</evidence>
<dbReference type="InterPro" id="IPR050518">
    <property type="entry name" value="Rpo3/RPB3_RNA_Pol_subunit"/>
</dbReference>
<dbReference type="InterPro" id="IPR011263">
    <property type="entry name" value="DNA-dir_RNA_pol_RpoA/D/Rpb3"/>
</dbReference>
<gene>
    <name evidence="4" type="primary">rpo3</name>
    <name evidence="4" type="synonym">rpoD</name>
    <name evidence="6" type="ORF">CL944_00885</name>
</gene>
<dbReference type="Pfam" id="PF01000">
    <property type="entry name" value="RNA_pol_A_bac"/>
    <property type="match status" value="1"/>
</dbReference>
<dbReference type="InterPro" id="IPR022842">
    <property type="entry name" value="RNAP_Rpo3/Rpb3/RPAC1"/>
</dbReference>
<comment type="subunit">
    <text evidence="4">Part of the RNA polymerase complex.</text>
</comment>
<keyword evidence="4" id="KW-0808">Transferase</keyword>
<comment type="similarity">
    <text evidence="3 4">Belongs to the archaeal Rpo3/eukaryotic RPB3 RNA polymerase subunit family.</text>
</comment>
<dbReference type="InterPro" id="IPR036603">
    <property type="entry name" value="RBP11-like"/>
</dbReference>
<accession>A0A2D6LPB1</accession>
<feature type="domain" description="DNA-directed RNA polymerase RpoA/D/Rpb3-type" evidence="5">
    <location>
        <begin position="12"/>
        <end position="223"/>
    </location>
</feature>
<evidence type="ECO:0000313" key="7">
    <source>
        <dbReference type="Proteomes" id="UP000226712"/>
    </source>
</evidence>
<dbReference type="GO" id="GO:0000428">
    <property type="term" value="C:DNA-directed RNA polymerase complex"/>
    <property type="evidence" value="ECO:0007669"/>
    <property type="project" value="UniProtKB-KW"/>
</dbReference>
<dbReference type="Gene3D" id="3.30.1360.10">
    <property type="entry name" value="RNA polymerase, RBP11-like subunit"/>
    <property type="match status" value="1"/>
</dbReference>
<comment type="function">
    <text evidence="4">DNA-dependent RNA polymerase (RNAP) catalyzes the transcription of DNA into RNA using the four ribonucleoside triphosphates as substrates.</text>
</comment>
<evidence type="ECO:0000256" key="4">
    <source>
        <dbReference type="HAMAP-Rule" id="MF_00320"/>
    </source>
</evidence>
<dbReference type="Gene3D" id="3.30.70.3110">
    <property type="match status" value="1"/>
</dbReference>
<reference evidence="7" key="1">
    <citation type="submission" date="2017-09" db="EMBL/GenBank/DDBJ databases">
        <title>The Reconstruction of 2,631 Draft Metagenome-Assembled Genomes from the Global Oceans.</title>
        <authorList>
            <person name="Tully B.J."/>
            <person name="Graham E.D."/>
            <person name="Heidelberg J.F."/>
        </authorList>
    </citation>
    <scope>NUCLEOTIDE SEQUENCE [LARGE SCALE GENOMIC DNA]</scope>
</reference>
<dbReference type="GO" id="GO:0005737">
    <property type="term" value="C:cytoplasm"/>
    <property type="evidence" value="ECO:0007669"/>
    <property type="project" value="UniProtKB-SubCell"/>
</dbReference>
<proteinExistence type="inferred from homology"/>